<protein>
    <recommendedName>
        <fullName evidence="3">CST complex subunit STN1</fullName>
    </recommendedName>
    <alternativeName>
        <fullName evidence="8">Suppressor of cdc thirteen homolog</fullName>
    </alternativeName>
</protein>
<dbReference type="PANTHER" id="PTHR13989:SF33">
    <property type="entry name" value="CST COMPLEX SUBUNIT STN1"/>
    <property type="match status" value="1"/>
</dbReference>
<dbReference type="PANTHER" id="PTHR13989">
    <property type="entry name" value="REPLICATION PROTEIN A-RELATED"/>
    <property type="match status" value="1"/>
</dbReference>
<dbReference type="Proteomes" id="UP000515154">
    <property type="component" value="Linkage group LG26"/>
</dbReference>
<dbReference type="InterPro" id="IPR040260">
    <property type="entry name" value="RFA2-like"/>
</dbReference>
<sequence length="398" mass="45644">MFIYIHTIYWRLYFLYMYQPTHLAVSLTLSRETVESSEANNKHFFWLLLLPTVMINSESEDTDLVFYDENLCGLDPLFHVHCKLFIVDVLNLSPYPTLPGAYCYKNHPIFKVDIMGIIASCQEKQKNFILGVDDGTGIISCCVWKEKVETGDNDFRSFLPESLRLKTHTLHPEFSLGEMVHIRGKIKSYKGVNEIMINYITAPVSSVSAELTHMLQSPYLYKTVYDQTLVLASEVQKLQLEANEIRTGLKPLENVMRELLAKITVFNIETIKEHDIMHRIQDSLGVHESLEYVESMLNKVLKQMEHQGLICSRSDLGNSTYESLLNPKADLKLLIMDIIKKEVYNGNEYGCSLMTLRSSLEKTSQYTDISDVAVNWCLDQLETSSSIIKITNTCFMPS</sequence>
<evidence type="ECO:0000256" key="7">
    <source>
        <dbReference type="ARBA" id="ARBA00023242"/>
    </source>
</evidence>
<evidence type="ECO:0000256" key="5">
    <source>
        <dbReference type="ARBA" id="ARBA00022895"/>
    </source>
</evidence>
<keyword evidence="5" id="KW-0779">Telomere</keyword>
<dbReference type="InterPro" id="IPR012340">
    <property type="entry name" value="NA-bd_OB-fold"/>
</dbReference>
<dbReference type="GO" id="GO:0005634">
    <property type="term" value="C:nucleus"/>
    <property type="evidence" value="ECO:0007669"/>
    <property type="project" value="UniProtKB-SubCell"/>
</dbReference>
<evidence type="ECO:0000256" key="1">
    <source>
        <dbReference type="ARBA" id="ARBA00004123"/>
    </source>
</evidence>
<evidence type="ECO:0000259" key="9">
    <source>
        <dbReference type="Pfam" id="PF01336"/>
    </source>
</evidence>
<keyword evidence="6" id="KW-0238">DNA-binding</keyword>
<organism evidence="10 11">
    <name type="scientific">Octopus sinensis</name>
    <name type="common">East Asian common octopus</name>
    <dbReference type="NCBI Taxonomy" id="2607531"/>
    <lineage>
        <taxon>Eukaryota</taxon>
        <taxon>Metazoa</taxon>
        <taxon>Spiralia</taxon>
        <taxon>Lophotrochozoa</taxon>
        <taxon>Mollusca</taxon>
        <taxon>Cephalopoda</taxon>
        <taxon>Coleoidea</taxon>
        <taxon>Octopodiformes</taxon>
        <taxon>Octopoda</taxon>
        <taxon>Incirrata</taxon>
        <taxon>Octopodidae</taxon>
        <taxon>Octopus</taxon>
    </lineage>
</organism>
<gene>
    <name evidence="11" type="primary">LOC115224702</name>
</gene>
<evidence type="ECO:0000256" key="2">
    <source>
        <dbReference type="ARBA" id="ARBA00004574"/>
    </source>
</evidence>
<dbReference type="Pfam" id="PF01336">
    <property type="entry name" value="tRNA_anti-codon"/>
    <property type="match status" value="1"/>
</dbReference>
<reference evidence="11" key="1">
    <citation type="submission" date="2025-08" db="UniProtKB">
        <authorList>
            <consortium name="RefSeq"/>
        </authorList>
    </citation>
    <scope>IDENTIFICATION</scope>
</reference>
<dbReference type="AlphaFoldDB" id="A0A7E6FQ70"/>
<keyword evidence="7" id="KW-0539">Nucleus</keyword>
<dbReference type="Gene3D" id="2.40.50.140">
    <property type="entry name" value="Nucleic acid-binding proteins"/>
    <property type="match status" value="1"/>
</dbReference>
<dbReference type="InterPro" id="IPR036388">
    <property type="entry name" value="WH-like_DNA-bd_sf"/>
</dbReference>
<dbReference type="Gene3D" id="1.10.10.10">
    <property type="entry name" value="Winged helix-like DNA-binding domain superfamily/Winged helix DNA-binding domain"/>
    <property type="match status" value="1"/>
</dbReference>
<evidence type="ECO:0000256" key="8">
    <source>
        <dbReference type="ARBA" id="ARBA00030039"/>
    </source>
</evidence>
<dbReference type="GO" id="GO:0000781">
    <property type="term" value="C:chromosome, telomeric region"/>
    <property type="evidence" value="ECO:0007669"/>
    <property type="project" value="UniProtKB-SubCell"/>
</dbReference>
<keyword evidence="4" id="KW-0158">Chromosome</keyword>
<evidence type="ECO:0000313" key="11">
    <source>
        <dbReference type="RefSeq" id="XP_036369700.1"/>
    </source>
</evidence>
<keyword evidence="10" id="KW-1185">Reference proteome</keyword>
<evidence type="ECO:0000256" key="6">
    <source>
        <dbReference type="ARBA" id="ARBA00023125"/>
    </source>
</evidence>
<evidence type="ECO:0000256" key="4">
    <source>
        <dbReference type="ARBA" id="ARBA00022454"/>
    </source>
</evidence>
<feature type="domain" description="OB" evidence="9">
    <location>
        <begin position="112"/>
        <end position="201"/>
    </location>
</feature>
<dbReference type="RefSeq" id="XP_036369700.1">
    <property type="nucleotide sequence ID" value="XM_036513807.1"/>
</dbReference>
<dbReference type="SUPFAM" id="SSF50249">
    <property type="entry name" value="Nucleic acid-binding proteins"/>
    <property type="match status" value="1"/>
</dbReference>
<accession>A0A7E6FQ70</accession>
<evidence type="ECO:0000256" key="3">
    <source>
        <dbReference type="ARBA" id="ARBA00017411"/>
    </source>
</evidence>
<evidence type="ECO:0000313" key="10">
    <source>
        <dbReference type="Proteomes" id="UP000515154"/>
    </source>
</evidence>
<dbReference type="InterPro" id="IPR004365">
    <property type="entry name" value="NA-bd_OB_tRNA"/>
</dbReference>
<comment type="subcellular location">
    <subcellularLocation>
        <location evidence="2">Chromosome</location>
        <location evidence="2">Telomere</location>
    </subcellularLocation>
    <subcellularLocation>
        <location evidence="1">Nucleus</location>
    </subcellularLocation>
</comment>
<dbReference type="KEGG" id="osn:115224702"/>
<name>A0A7E6FQ70_9MOLL</name>
<dbReference type="GO" id="GO:0003677">
    <property type="term" value="F:DNA binding"/>
    <property type="evidence" value="ECO:0007669"/>
    <property type="project" value="UniProtKB-KW"/>
</dbReference>
<proteinExistence type="predicted"/>